<evidence type="ECO:0000256" key="3">
    <source>
        <dbReference type="ARBA" id="ARBA00038471"/>
    </source>
</evidence>
<dbReference type="NCBIfam" id="TIGR01614">
    <property type="entry name" value="PME_inhib"/>
    <property type="match status" value="1"/>
</dbReference>
<feature type="domain" description="Pectinesterase inhibitor" evidence="5">
    <location>
        <begin position="24"/>
        <end position="167"/>
    </location>
</feature>
<keyword evidence="1 4" id="KW-0732">Signal</keyword>
<gene>
    <name evidence="6" type="ORF">LSAT_V11C700365590</name>
</gene>
<evidence type="ECO:0000259" key="5">
    <source>
        <dbReference type="SMART" id="SM00856"/>
    </source>
</evidence>
<keyword evidence="2" id="KW-1015">Disulfide bond</keyword>
<organism evidence="6 7">
    <name type="scientific">Lactuca sativa</name>
    <name type="common">Garden lettuce</name>
    <dbReference type="NCBI Taxonomy" id="4236"/>
    <lineage>
        <taxon>Eukaryota</taxon>
        <taxon>Viridiplantae</taxon>
        <taxon>Streptophyta</taxon>
        <taxon>Embryophyta</taxon>
        <taxon>Tracheophyta</taxon>
        <taxon>Spermatophyta</taxon>
        <taxon>Magnoliopsida</taxon>
        <taxon>eudicotyledons</taxon>
        <taxon>Gunneridae</taxon>
        <taxon>Pentapetalae</taxon>
        <taxon>asterids</taxon>
        <taxon>campanulids</taxon>
        <taxon>Asterales</taxon>
        <taxon>Asteraceae</taxon>
        <taxon>Cichorioideae</taxon>
        <taxon>Cichorieae</taxon>
        <taxon>Lactucinae</taxon>
        <taxon>Lactuca</taxon>
    </lineage>
</organism>
<dbReference type="PANTHER" id="PTHR36710">
    <property type="entry name" value="PECTINESTERASE INHIBITOR-LIKE"/>
    <property type="match status" value="1"/>
</dbReference>
<dbReference type="InterPro" id="IPR006501">
    <property type="entry name" value="Pectinesterase_inhib_dom"/>
</dbReference>
<reference evidence="6 7" key="1">
    <citation type="journal article" date="2017" name="Nat. Commun.">
        <title>Genome assembly with in vitro proximity ligation data and whole-genome triplication in lettuce.</title>
        <authorList>
            <person name="Reyes-Chin-Wo S."/>
            <person name="Wang Z."/>
            <person name="Yang X."/>
            <person name="Kozik A."/>
            <person name="Arikit S."/>
            <person name="Song C."/>
            <person name="Xia L."/>
            <person name="Froenicke L."/>
            <person name="Lavelle D.O."/>
            <person name="Truco M.J."/>
            <person name="Xia R."/>
            <person name="Zhu S."/>
            <person name="Xu C."/>
            <person name="Xu H."/>
            <person name="Xu X."/>
            <person name="Cox K."/>
            <person name="Korf I."/>
            <person name="Meyers B.C."/>
            <person name="Michelmore R.W."/>
        </authorList>
    </citation>
    <scope>NUCLEOTIDE SEQUENCE [LARGE SCALE GENOMIC DNA]</scope>
    <source>
        <strain evidence="7">cv. Salinas</strain>
        <tissue evidence="6">Seedlings</tissue>
    </source>
</reference>
<dbReference type="SMART" id="SM00856">
    <property type="entry name" value="PMEI"/>
    <property type="match status" value="1"/>
</dbReference>
<dbReference type="GO" id="GO:0009505">
    <property type="term" value="C:plant-type cell wall"/>
    <property type="evidence" value="ECO:0000318"/>
    <property type="project" value="GO_Central"/>
</dbReference>
<dbReference type="GO" id="GO:0004857">
    <property type="term" value="F:enzyme inhibitor activity"/>
    <property type="evidence" value="ECO:0000318"/>
    <property type="project" value="GO_Central"/>
</dbReference>
<evidence type="ECO:0000256" key="1">
    <source>
        <dbReference type="ARBA" id="ARBA00022729"/>
    </source>
</evidence>
<keyword evidence="7" id="KW-1185">Reference proteome</keyword>
<evidence type="ECO:0000256" key="4">
    <source>
        <dbReference type="SAM" id="SignalP"/>
    </source>
</evidence>
<dbReference type="FunFam" id="1.20.140.40:FF:000009">
    <property type="entry name" value="Invertase/pectin methylesterase inhibitor family protein"/>
    <property type="match status" value="1"/>
</dbReference>
<dbReference type="InterPro" id="IPR035513">
    <property type="entry name" value="Invertase/methylesterase_inhib"/>
</dbReference>
<dbReference type="SUPFAM" id="SSF101148">
    <property type="entry name" value="Plant invertase/pectin methylesterase inhibitor"/>
    <property type="match status" value="1"/>
</dbReference>
<dbReference type="PANTHER" id="PTHR36710:SF13">
    <property type="entry name" value="PUTATIVE-RELATED"/>
    <property type="match status" value="1"/>
</dbReference>
<feature type="signal peptide" evidence="4">
    <location>
        <begin position="1"/>
        <end position="24"/>
    </location>
</feature>
<dbReference type="Gene3D" id="1.20.140.40">
    <property type="entry name" value="Invertase/pectin methylesterase inhibitor family protein"/>
    <property type="match status" value="1"/>
</dbReference>
<dbReference type="CDD" id="cd15796">
    <property type="entry name" value="CIF_like"/>
    <property type="match status" value="1"/>
</dbReference>
<evidence type="ECO:0000313" key="6">
    <source>
        <dbReference type="EMBL" id="KAJ0195326.1"/>
    </source>
</evidence>
<dbReference type="Proteomes" id="UP000235145">
    <property type="component" value="Unassembled WGS sequence"/>
</dbReference>
<dbReference type="Pfam" id="PF04043">
    <property type="entry name" value="PMEI"/>
    <property type="match status" value="1"/>
</dbReference>
<evidence type="ECO:0000256" key="2">
    <source>
        <dbReference type="ARBA" id="ARBA00023157"/>
    </source>
</evidence>
<protein>
    <recommendedName>
        <fullName evidence="5">Pectinesterase inhibitor domain-containing protein</fullName>
    </recommendedName>
</protein>
<comment type="similarity">
    <text evidence="3">Belongs to the PMEI family.</text>
</comment>
<sequence>MNLSRVTILFLAILFQETLFLAMGDREFIENTCKGTPSYNLCLSILLANPKSQDANLTGLALIVVDAVKNEGVKTLQQIHALKKSLPELTATLMQCGDVYNTIMHVNVPLTINALNLGNPKFGEDGMADTTIESQTCERSFKEHGQTSPLTNMNKDMEDVANVARAIIRMLL</sequence>
<dbReference type="InterPro" id="IPR034087">
    <property type="entry name" value="C/VIF1"/>
</dbReference>
<accession>A0A9R1UZ29</accession>
<evidence type="ECO:0000313" key="7">
    <source>
        <dbReference type="Proteomes" id="UP000235145"/>
    </source>
</evidence>
<dbReference type="InterPro" id="IPR052421">
    <property type="entry name" value="PCW_Enzyme_Inhibitor"/>
</dbReference>
<dbReference type="EMBL" id="NBSK02000007">
    <property type="protein sequence ID" value="KAJ0195326.1"/>
    <property type="molecule type" value="Genomic_DNA"/>
</dbReference>
<comment type="caution">
    <text evidence="6">The sequence shown here is derived from an EMBL/GenBank/DDBJ whole genome shotgun (WGS) entry which is preliminary data.</text>
</comment>
<feature type="chain" id="PRO_5040179897" description="Pectinesterase inhibitor domain-containing protein" evidence="4">
    <location>
        <begin position="25"/>
        <end position="172"/>
    </location>
</feature>
<dbReference type="GO" id="GO:0009827">
    <property type="term" value="P:plant-type cell wall modification"/>
    <property type="evidence" value="ECO:0000318"/>
    <property type="project" value="GO_Central"/>
</dbReference>
<name>A0A9R1UZ29_LACSA</name>
<dbReference type="AlphaFoldDB" id="A0A9R1UZ29"/>
<proteinExistence type="inferred from homology"/>